<keyword evidence="3 6" id="KW-0238">DNA-binding</keyword>
<dbReference type="GO" id="GO:0015074">
    <property type="term" value="P:DNA integration"/>
    <property type="evidence" value="ECO:0007669"/>
    <property type="project" value="UniProtKB-KW"/>
</dbReference>
<evidence type="ECO:0000256" key="2">
    <source>
        <dbReference type="ARBA" id="ARBA00023015"/>
    </source>
</evidence>
<accession>D3Q2V4</accession>
<feature type="domain" description="HTH gntR-type" evidence="7">
    <location>
        <begin position="448"/>
        <end position="514"/>
    </location>
</feature>
<gene>
    <name evidence="10" type="ordered locus">Snas_6234</name>
</gene>
<evidence type="ECO:0000259" key="9">
    <source>
        <dbReference type="PROSITE" id="PS51900"/>
    </source>
</evidence>
<dbReference type="InterPro" id="IPR000524">
    <property type="entry name" value="Tscrpt_reg_HTH_GntR"/>
</dbReference>
<dbReference type="InterPro" id="IPR011010">
    <property type="entry name" value="DNA_brk_join_enz"/>
</dbReference>
<feature type="domain" description="Core-binding (CB)" evidence="9">
    <location>
        <begin position="84"/>
        <end position="198"/>
    </location>
</feature>
<dbReference type="SUPFAM" id="SSF56349">
    <property type="entry name" value="DNA breaking-rejoining enzymes"/>
    <property type="match status" value="1"/>
</dbReference>
<dbReference type="SMART" id="SM00345">
    <property type="entry name" value="HTH_GNTR"/>
    <property type="match status" value="1"/>
</dbReference>
<keyword evidence="4" id="KW-0804">Transcription</keyword>
<dbReference type="KEGG" id="sna:Snas_6234"/>
<evidence type="ECO:0000256" key="3">
    <source>
        <dbReference type="ARBA" id="ARBA00023125"/>
    </source>
</evidence>
<evidence type="ECO:0000256" key="4">
    <source>
        <dbReference type="ARBA" id="ARBA00023163"/>
    </source>
</evidence>
<dbReference type="EMBL" id="CP001778">
    <property type="protein sequence ID" value="ADD45855.1"/>
    <property type="molecule type" value="Genomic_DNA"/>
</dbReference>
<dbReference type="HOGENOM" id="CLU_027562_17_1_11"/>
<organism evidence="10 11">
    <name type="scientific">Stackebrandtia nassauensis (strain DSM 44728 / CIP 108903 / NRRL B-16338 / NBRC 102104 / LLR-40K-21)</name>
    <dbReference type="NCBI Taxonomy" id="446470"/>
    <lineage>
        <taxon>Bacteria</taxon>
        <taxon>Bacillati</taxon>
        <taxon>Actinomycetota</taxon>
        <taxon>Actinomycetes</taxon>
        <taxon>Glycomycetales</taxon>
        <taxon>Glycomycetaceae</taxon>
        <taxon>Stackebrandtia</taxon>
    </lineage>
</organism>
<dbReference type="Proteomes" id="UP000000844">
    <property type="component" value="Chromosome"/>
</dbReference>
<evidence type="ECO:0000259" key="8">
    <source>
        <dbReference type="PROSITE" id="PS51898"/>
    </source>
</evidence>
<dbReference type="GO" id="GO:0003700">
    <property type="term" value="F:DNA-binding transcription factor activity"/>
    <property type="evidence" value="ECO:0007669"/>
    <property type="project" value="InterPro"/>
</dbReference>
<evidence type="ECO:0000313" key="11">
    <source>
        <dbReference type="Proteomes" id="UP000000844"/>
    </source>
</evidence>
<dbReference type="InterPro" id="IPR036390">
    <property type="entry name" value="WH_DNA-bd_sf"/>
</dbReference>
<dbReference type="PANTHER" id="PTHR30349">
    <property type="entry name" value="PHAGE INTEGRASE-RELATED"/>
    <property type="match status" value="1"/>
</dbReference>
<dbReference type="Pfam" id="PF00392">
    <property type="entry name" value="GntR"/>
    <property type="match status" value="1"/>
</dbReference>
<dbReference type="PANTHER" id="PTHR30349:SF41">
    <property type="entry name" value="INTEGRASE_RECOMBINASE PROTEIN MJ0367-RELATED"/>
    <property type="match status" value="1"/>
</dbReference>
<dbReference type="RefSeq" id="WP_013021426.1">
    <property type="nucleotide sequence ID" value="NC_013947.1"/>
</dbReference>
<dbReference type="GO" id="GO:0006310">
    <property type="term" value="P:DNA recombination"/>
    <property type="evidence" value="ECO:0007669"/>
    <property type="project" value="UniProtKB-KW"/>
</dbReference>
<keyword evidence="11" id="KW-1185">Reference proteome</keyword>
<dbReference type="PROSITE" id="PS51898">
    <property type="entry name" value="TYR_RECOMBINASE"/>
    <property type="match status" value="1"/>
</dbReference>
<keyword evidence="5" id="KW-0233">DNA recombination</keyword>
<dbReference type="eggNOG" id="COG0582">
    <property type="taxonomic scope" value="Bacteria"/>
</dbReference>
<proteinExistence type="inferred from homology"/>
<dbReference type="InterPro" id="IPR050090">
    <property type="entry name" value="Tyrosine_recombinase_XerCD"/>
</dbReference>
<protein>
    <submittedName>
        <fullName evidence="10">Regulatory protein GntR HTH</fullName>
    </submittedName>
</protein>
<dbReference type="PROSITE" id="PS50949">
    <property type="entry name" value="HTH_GNTR"/>
    <property type="match status" value="1"/>
</dbReference>
<dbReference type="Pfam" id="PF00589">
    <property type="entry name" value="Phage_integrase"/>
    <property type="match status" value="1"/>
</dbReference>
<dbReference type="CDD" id="cd00397">
    <property type="entry name" value="DNA_BRE_C"/>
    <property type="match status" value="1"/>
</dbReference>
<evidence type="ECO:0000256" key="1">
    <source>
        <dbReference type="ARBA" id="ARBA00008857"/>
    </source>
</evidence>
<dbReference type="SUPFAM" id="SSF46785">
    <property type="entry name" value="Winged helix' DNA-binding domain"/>
    <property type="match status" value="1"/>
</dbReference>
<keyword evidence="2" id="KW-0805">Transcription regulation</keyword>
<evidence type="ECO:0000313" key="10">
    <source>
        <dbReference type="EMBL" id="ADD45855.1"/>
    </source>
</evidence>
<feature type="domain" description="Tyr recombinase" evidence="8">
    <location>
        <begin position="219"/>
        <end position="419"/>
    </location>
</feature>
<dbReference type="Gene3D" id="1.10.10.10">
    <property type="entry name" value="Winged helix-like DNA-binding domain superfamily/Winged helix DNA-binding domain"/>
    <property type="match status" value="1"/>
</dbReference>
<dbReference type="InterPro" id="IPR036388">
    <property type="entry name" value="WH-like_DNA-bd_sf"/>
</dbReference>
<dbReference type="Gene3D" id="1.10.443.10">
    <property type="entry name" value="Intergrase catalytic core"/>
    <property type="match status" value="1"/>
</dbReference>
<reference evidence="10 11" key="1">
    <citation type="journal article" date="2009" name="Stand. Genomic Sci.">
        <title>Complete genome sequence of Stackebrandtia nassauensis type strain (LLR-40K-21).</title>
        <authorList>
            <person name="Munk C."/>
            <person name="Lapidus A."/>
            <person name="Copeland A."/>
            <person name="Jando M."/>
            <person name="Mayilraj S."/>
            <person name="Glavina Del Rio T."/>
            <person name="Nolan M."/>
            <person name="Chen F."/>
            <person name="Lucas S."/>
            <person name="Tice H."/>
            <person name="Cheng J.F."/>
            <person name="Han C."/>
            <person name="Detter J.C."/>
            <person name="Bruce D."/>
            <person name="Goodwin L."/>
            <person name="Chain P."/>
            <person name="Pitluck S."/>
            <person name="Goker M."/>
            <person name="Ovchinikova G."/>
            <person name="Pati A."/>
            <person name="Ivanova N."/>
            <person name="Mavromatis K."/>
            <person name="Chen A."/>
            <person name="Palaniappan K."/>
            <person name="Land M."/>
            <person name="Hauser L."/>
            <person name="Chang Y.J."/>
            <person name="Jeffries C.D."/>
            <person name="Bristow J."/>
            <person name="Eisen J.A."/>
            <person name="Markowitz V."/>
            <person name="Hugenholtz P."/>
            <person name="Kyrpides N.C."/>
            <person name="Klenk H.P."/>
        </authorList>
    </citation>
    <scope>NUCLEOTIDE SEQUENCE [LARGE SCALE GENOMIC DNA]</scope>
    <source>
        <strain evidence="11">DSM 44728 / CIP 108903 / NRRL B-16338 / NBRC 102104 / LLR-40K-21</strain>
    </source>
</reference>
<sequence length="514" mass="57362">MSSRRTPEKRQRGRIEVLKSGSLRVSVYAGQDALTKKRNYLTETITLSPNASAKQQREAWDLAERTRRRFITEVDERRHPRTNATVAQALDRYFDPKQTSLKISENTRSAYESEVANHIRPLLGHLRIADIDAEVLDSFDAKLRTCRAHCEGRRFTEHRTKRPHDCDDRCGPHLCKPLAEYSIAHIRAVLSGVFKRAIRWKWITVNPMAQAEELELPPPDPQPVSAVEAARIANEAWKDPDWGMLVWLKMRTGLRRGEVCALKLGLLDLDAAVLRTETAIAQKGKRTWEKPTKTHRKRRIALTVEDVELLRAYLEHRGARANELGLSIEPTGRLFSLSPDHSAWLKPDSVSQRFDRMVTRLGIDTTIKNLRHYSATELIAAGVDVRTVAGRLGHGGGGTTTLRVYSAFLAEADQKAAELTSARMPQLPSGVDHLFSSKPEKAVPEEPSMPYERIAADLAGAIRSGILSSGDRIPAQHALATRYGVAPSTAHRALELLKKDGLIQAARGVPATVI</sequence>
<evidence type="ECO:0000259" key="7">
    <source>
        <dbReference type="PROSITE" id="PS50949"/>
    </source>
</evidence>
<dbReference type="OrthoDB" id="1850235at2"/>
<dbReference type="InterPro" id="IPR013762">
    <property type="entry name" value="Integrase-like_cat_sf"/>
</dbReference>
<dbReference type="AlphaFoldDB" id="D3Q2V4"/>
<dbReference type="eggNOG" id="COG2188">
    <property type="taxonomic scope" value="Bacteria"/>
</dbReference>
<evidence type="ECO:0000256" key="6">
    <source>
        <dbReference type="PROSITE-ProRule" id="PRU01248"/>
    </source>
</evidence>
<comment type="similarity">
    <text evidence="1">Belongs to the 'phage' integrase family.</text>
</comment>
<dbReference type="InterPro" id="IPR002104">
    <property type="entry name" value="Integrase_catalytic"/>
</dbReference>
<dbReference type="InterPro" id="IPR044068">
    <property type="entry name" value="CB"/>
</dbReference>
<dbReference type="STRING" id="446470.Snas_6234"/>
<dbReference type="GO" id="GO:0003677">
    <property type="term" value="F:DNA binding"/>
    <property type="evidence" value="ECO:0007669"/>
    <property type="project" value="UniProtKB-UniRule"/>
</dbReference>
<dbReference type="CDD" id="cd07377">
    <property type="entry name" value="WHTH_GntR"/>
    <property type="match status" value="1"/>
</dbReference>
<evidence type="ECO:0000256" key="5">
    <source>
        <dbReference type="ARBA" id="ARBA00023172"/>
    </source>
</evidence>
<dbReference type="InterPro" id="IPR010998">
    <property type="entry name" value="Integrase_recombinase_N"/>
</dbReference>
<dbReference type="Gene3D" id="1.10.150.130">
    <property type="match status" value="1"/>
</dbReference>
<dbReference type="PROSITE" id="PS51900">
    <property type="entry name" value="CB"/>
    <property type="match status" value="1"/>
</dbReference>
<name>D3Q2V4_STANL</name>